<comment type="subcellular location">
    <subcellularLocation>
        <location evidence="1">Cell membrane</location>
        <topology evidence="1">Multi-pass membrane protein</topology>
    </subcellularLocation>
</comment>
<dbReference type="AlphaFoldDB" id="A0A4Y8WYR5"/>
<evidence type="ECO:0000256" key="3">
    <source>
        <dbReference type="ARBA" id="ARBA00022475"/>
    </source>
</evidence>
<reference evidence="7 8" key="1">
    <citation type="submission" date="2020-08" db="EMBL/GenBank/DDBJ databases">
        <title>Sequencing the genomes of 1000 actinobacteria strains.</title>
        <authorList>
            <person name="Klenk H.-P."/>
        </authorList>
    </citation>
    <scope>NUCLEOTIDE SEQUENCE [LARGE SCALE GENOMIC DNA]</scope>
    <source>
        <strain evidence="7 8">DSM 19079</strain>
    </source>
</reference>
<dbReference type="Proteomes" id="UP000560081">
    <property type="component" value="Unassembled WGS sequence"/>
</dbReference>
<accession>A0A4Y8WYR5</accession>
<dbReference type="RefSeq" id="WP_135030701.1">
    <property type="nucleotide sequence ID" value="NZ_BMLA01000011.1"/>
</dbReference>
<evidence type="ECO:0000313" key="8">
    <source>
        <dbReference type="Proteomes" id="UP000560081"/>
    </source>
</evidence>
<evidence type="ECO:0000313" key="7">
    <source>
        <dbReference type="EMBL" id="MBB4883518.1"/>
    </source>
</evidence>
<evidence type="ECO:0000256" key="2">
    <source>
        <dbReference type="ARBA" id="ARBA00007977"/>
    </source>
</evidence>
<proteinExistence type="inferred from homology"/>
<sequence length="358" mass="35005">MSSHQTPAPGRAPRRLPGAGVCALLALACLGLATAVHPWAPALSPLLLAILAGVAWRNLAPVPAVLAPGVAFAAKPVLRAGIVLLGLQLALPDVLALGPGVLALVVAVVGLTFAAAVALGRALRLPEDLTLLVASGFSVCGAAAVAGADAVVRARREAAATAIGLVVLFGTSMIPLMPALAGATGLGERAAGLWIGASTHEVAQVVAAGGIVGAGALQVAVTVKLARVLMLAPVLAGLGWWRRRADARAVAGLGTGDGTALDAGAPASPGVARPPLVPWFVVGFVALMLVRSTGLVPPGVLDAAAWGQQLLLATAMVALGLGVDLREVARLGPRPLVLGAGTTAAALAVGGAGAALLG</sequence>
<keyword evidence="6" id="KW-0472">Membrane</keyword>
<keyword evidence="4" id="KW-0812">Transmembrane</keyword>
<dbReference type="OrthoDB" id="9766798at2"/>
<evidence type="ECO:0000256" key="5">
    <source>
        <dbReference type="ARBA" id="ARBA00022989"/>
    </source>
</evidence>
<comment type="similarity">
    <text evidence="2">Belongs to the UPF0324 family.</text>
</comment>
<keyword evidence="3" id="KW-1003">Cell membrane</keyword>
<name>A0A4Y8WYR5_9MICC</name>
<keyword evidence="8" id="KW-1185">Reference proteome</keyword>
<evidence type="ECO:0000256" key="6">
    <source>
        <dbReference type="ARBA" id="ARBA00023136"/>
    </source>
</evidence>
<evidence type="ECO:0000256" key="4">
    <source>
        <dbReference type="ARBA" id="ARBA00022692"/>
    </source>
</evidence>
<dbReference type="PANTHER" id="PTHR30106:SF2">
    <property type="entry name" value="UPF0324 INNER MEMBRANE PROTEIN YEIH"/>
    <property type="match status" value="1"/>
</dbReference>
<dbReference type="InterPro" id="IPR018383">
    <property type="entry name" value="UPF0324_pro"/>
</dbReference>
<protein>
    <submittedName>
        <fullName evidence="7">Putative integral membrane protein (TIGR00698 family)</fullName>
    </submittedName>
</protein>
<comment type="caution">
    <text evidence="7">The sequence shown here is derived from an EMBL/GenBank/DDBJ whole genome shotgun (WGS) entry which is preliminary data.</text>
</comment>
<dbReference type="Pfam" id="PF03601">
    <property type="entry name" value="Cons_hypoth698"/>
    <property type="match status" value="1"/>
</dbReference>
<keyword evidence="5" id="KW-1133">Transmembrane helix</keyword>
<evidence type="ECO:0000256" key="1">
    <source>
        <dbReference type="ARBA" id="ARBA00004651"/>
    </source>
</evidence>
<dbReference type="PANTHER" id="PTHR30106">
    <property type="entry name" value="INNER MEMBRANE PROTEIN YEIH-RELATED"/>
    <property type="match status" value="1"/>
</dbReference>
<gene>
    <name evidence="7" type="ORF">BJ976_001869</name>
</gene>
<dbReference type="EMBL" id="JACHMC010000001">
    <property type="protein sequence ID" value="MBB4883518.1"/>
    <property type="molecule type" value="Genomic_DNA"/>
</dbReference>
<organism evidence="7 8">
    <name type="scientific">Micrococcus flavus</name>
    <dbReference type="NCBI Taxonomy" id="384602"/>
    <lineage>
        <taxon>Bacteria</taxon>
        <taxon>Bacillati</taxon>
        <taxon>Actinomycetota</taxon>
        <taxon>Actinomycetes</taxon>
        <taxon>Micrococcales</taxon>
        <taxon>Micrococcaceae</taxon>
        <taxon>Micrococcus</taxon>
    </lineage>
</organism>
<dbReference type="GO" id="GO:0005886">
    <property type="term" value="C:plasma membrane"/>
    <property type="evidence" value="ECO:0007669"/>
    <property type="project" value="UniProtKB-SubCell"/>
</dbReference>